<dbReference type="Gene3D" id="3.10.450.10">
    <property type="match status" value="3"/>
</dbReference>
<reference evidence="14" key="2">
    <citation type="submission" date="2025-09" db="UniProtKB">
        <authorList>
            <consortium name="Ensembl"/>
        </authorList>
    </citation>
    <scope>IDENTIFICATION</scope>
</reference>
<dbReference type="Ensembl" id="ENSJJAT00000016265.1">
    <property type="protein sequence ID" value="ENSJJAP00000009813.1"/>
    <property type="gene ID" value="ENSJJAG00000013534.1"/>
</dbReference>
<evidence type="ECO:0000256" key="6">
    <source>
        <dbReference type="ARBA" id="ARBA00022729"/>
    </source>
</evidence>
<evidence type="ECO:0000256" key="12">
    <source>
        <dbReference type="SAM" id="SignalP"/>
    </source>
</evidence>
<evidence type="ECO:0000256" key="2">
    <source>
        <dbReference type="ARBA" id="ARBA00022429"/>
    </source>
</evidence>
<evidence type="ECO:0000256" key="4">
    <source>
        <dbReference type="ARBA" id="ARBA00022690"/>
    </source>
</evidence>
<dbReference type="InterPro" id="IPR050735">
    <property type="entry name" value="Kininogen_Fetuin_HRG"/>
</dbReference>
<dbReference type="GeneTree" id="ENSGT00950000182930"/>
<dbReference type="PROSITE" id="PS51647">
    <property type="entry name" value="CYSTATIN_KININOGEN"/>
    <property type="match status" value="3"/>
</dbReference>
<reference evidence="14" key="1">
    <citation type="submission" date="2025-08" db="UniProtKB">
        <authorList>
            <consortium name="Ensembl"/>
        </authorList>
    </citation>
    <scope>IDENTIFICATION</scope>
</reference>
<keyword evidence="7" id="KW-0677">Repeat</keyword>
<feature type="compositionally biased region" description="Basic residues" evidence="11">
    <location>
        <begin position="466"/>
        <end position="478"/>
    </location>
</feature>
<feature type="domain" description="Cystatin kininogen-type" evidence="13">
    <location>
        <begin position="272"/>
        <end position="375"/>
    </location>
</feature>
<feature type="region of interest" description="Disordered" evidence="11">
    <location>
        <begin position="395"/>
        <end position="557"/>
    </location>
</feature>
<dbReference type="CDD" id="cd00042">
    <property type="entry name" value="CY"/>
    <property type="match status" value="3"/>
</dbReference>
<feature type="domain" description="Cystatin kininogen-type" evidence="13">
    <location>
        <begin position="28"/>
        <end position="133"/>
    </location>
</feature>
<dbReference type="GO" id="GO:0030195">
    <property type="term" value="P:negative regulation of blood coagulation"/>
    <property type="evidence" value="ECO:0007669"/>
    <property type="project" value="Ensembl"/>
</dbReference>
<dbReference type="GO" id="GO:0007162">
    <property type="term" value="P:negative regulation of cell adhesion"/>
    <property type="evidence" value="ECO:0007669"/>
    <property type="project" value="Ensembl"/>
</dbReference>
<keyword evidence="9" id="KW-1015">Disulfide bond</keyword>
<dbReference type="GO" id="GO:0072562">
    <property type="term" value="C:blood microparticle"/>
    <property type="evidence" value="ECO:0007669"/>
    <property type="project" value="TreeGrafter"/>
</dbReference>
<dbReference type="Proteomes" id="UP000694385">
    <property type="component" value="Unassembled WGS sequence"/>
</dbReference>
<sequence>MKLITILFLCSRLLLSLSQEVVSQEVDCDDEDVFQAVDAALKKYNIRNQTGNHFVLYRITEATKMVGSETFYSLKYQIKEGDCSVQSTKSWQDCDYKMPAVEAATGECTATVGKRSNNKFSVATQTCKITPGSVVTAQYTCLGCVHPISTDSPELEPVLRHAIQHFNNNTEHSHLFALGEVKKARRQVVAGWNFELTYTIVQTNCSKKNFLFLTPDCKSLLNGDVGECTDNTYMNPELKIAAFSQNCDLYPGEDLVQPLPKHCPGCPREIPVDSPELKEALTHSILKLNAENNSTFYFKIETVKRATSQVVGGQKFYIEFTARETTCSKESNTELTEACEINSLGQSLSCSANVYMRLWENKIFPTVNCQPLDMNIMMRRPPGFSPFRAVKVQETNEGTTVSSPYTSMVPDQEEQDAENEQVPNHGHGQFHKKHTKHGIDRSQKLEHDQDHGHQKGLGLGHGQQPKLKHILKHQRGHGLGHEHEMEHDLSHKHRHGRGHGKHKNKDKSTGKLSEQKAEHWASSSEDSPTASAQIQEATKGPTLRPPLAWPGETVTSSSFQDSDLIEAGMPHIAPSPTELSDDWIPDIRIEPDSLSFKVIPDFPETTSPRCPGRPWKAVSEENPTTQMKEYDDFDLSDALS</sequence>
<evidence type="ECO:0000256" key="8">
    <source>
        <dbReference type="ARBA" id="ARBA00022858"/>
    </source>
</evidence>
<dbReference type="PANTHER" id="PTHR13814:SF12">
    <property type="entry name" value="KININOGEN-1"/>
    <property type="match status" value="1"/>
</dbReference>
<dbReference type="PRINTS" id="PR00334">
    <property type="entry name" value="KININOGEN"/>
</dbReference>
<dbReference type="PANTHER" id="PTHR13814">
    <property type="entry name" value="FETUIN"/>
    <property type="match status" value="1"/>
</dbReference>
<dbReference type="FunFam" id="3.10.450.10:FF:000002">
    <property type="entry name" value="Kininogen 1"/>
    <property type="match status" value="2"/>
</dbReference>
<keyword evidence="5" id="KW-0789">Thiol protease inhibitor</keyword>
<proteinExistence type="predicted"/>
<feature type="compositionally biased region" description="Acidic residues" evidence="11">
    <location>
        <begin position="631"/>
        <end position="640"/>
    </location>
</feature>
<keyword evidence="3" id="KW-0964">Secreted</keyword>
<gene>
    <name evidence="14" type="primary">Kng1</name>
</gene>
<evidence type="ECO:0000256" key="10">
    <source>
        <dbReference type="ARBA" id="ARBA00023180"/>
    </source>
</evidence>
<dbReference type="InterPro" id="IPR000010">
    <property type="entry name" value="Cystatin_dom"/>
</dbReference>
<keyword evidence="4" id="KW-0646">Protease inhibitor</keyword>
<dbReference type="InterPro" id="IPR046350">
    <property type="entry name" value="Cystatin_sf"/>
</dbReference>
<organism evidence="14 15">
    <name type="scientific">Jaculus jaculus</name>
    <name type="common">Lesser Egyptian jerboa</name>
    <dbReference type="NCBI Taxonomy" id="51337"/>
    <lineage>
        <taxon>Eukaryota</taxon>
        <taxon>Metazoa</taxon>
        <taxon>Chordata</taxon>
        <taxon>Craniata</taxon>
        <taxon>Vertebrata</taxon>
        <taxon>Euteleostomi</taxon>
        <taxon>Mammalia</taxon>
        <taxon>Eutheria</taxon>
        <taxon>Euarchontoglires</taxon>
        <taxon>Glires</taxon>
        <taxon>Rodentia</taxon>
        <taxon>Myomorpha</taxon>
        <taxon>Dipodoidea</taxon>
        <taxon>Dipodidae</taxon>
        <taxon>Dipodinae</taxon>
        <taxon>Jaculus</taxon>
    </lineage>
</organism>
<dbReference type="SUPFAM" id="SSF54403">
    <property type="entry name" value="Cystatin/monellin"/>
    <property type="match status" value="3"/>
</dbReference>
<accession>A0A8C5KGF3</accession>
<evidence type="ECO:0000256" key="11">
    <source>
        <dbReference type="SAM" id="MobiDB-lite"/>
    </source>
</evidence>
<evidence type="ECO:0000256" key="1">
    <source>
        <dbReference type="ARBA" id="ARBA00004239"/>
    </source>
</evidence>
<feature type="domain" description="Cystatin kininogen-type" evidence="13">
    <location>
        <begin position="150"/>
        <end position="253"/>
    </location>
</feature>
<evidence type="ECO:0000256" key="3">
    <source>
        <dbReference type="ARBA" id="ARBA00022525"/>
    </source>
</evidence>
<dbReference type="GO" id="GO:0045861">
    <property type="term" value="P:negative regulation of proteolysis"/>
    <property type="evidence" value="ECO:0007669"/>
    <property type="project" value="Ensembl"/>
</dbReference>
<dbReference type="InterPro" id="IPR002395">
    <property type="entry name" value="Kininogen"/>
</dbReference>
<dbReference type="GO" id="GO:0004869">
    <property type="term" value="F:cysteine-type endopeptidase inhibitor activity"/>
    <property type="evidence" value="ECO:0007669"/>
    <property type="project" value="UniProtKB-KW"/>
</dbReference>
<feature type="compositionally biased region" description="Basic and acidic residues" evidence="11">
    <location>
        <begin position="479"/>
        <end position="489"/>
    </location>
</feature>
<dbReference type="GO" id="GO:0005179">
    <property type="term" value="F:hormone activity"/>
    <property type="evidence" value="ECO:0007669"/>
    <property type="project" value="Ensembl"/>
</dbReference>
<feature type="compositionally biased region" description="Polar residues" evidence="11">
    <location>
        <begin position="395"/>
        <end position="406"/>
    </location>
</feature>
<keyword evidence="15" id="KW-1185">Reference proteome</keyword>
<keyword evidence="2" id="KW-0840">Vasodilator</keyword>
<feature type="signal peptide" evidence="12">
    <location>
        <begin position="1"/>
        <end position="23"/>
    </location>
</feature>
<evidence type="ECO:0000313" key="15">
    <source>
        <dbReference type="Proteomes" id="UP000694385"/>
    </source>
</evidence>
<keyword evidence="8" id="KW-0838">Vasoactive</keyword>
<evidence type="ECO:0000259" key="13">
    <source>
        <dbReference type="PROSITE" id="PS51647"/>
    </source>
</evidence>
<feature type="compositionally biased region" description="Basic and acidic residues" evidence="11">
    <location>
        <begin position="437"/>
        <end position="453"/>
    </location>
</feature>
<feature type="compositionally biased region" description="Basic residues" evidence="11">
    <location>
        <begin position="490"/>
        <end position="505"/>
    </location>
</feature>
<dbReference type="InterPro" id="IPR027358">
    <property type="entry name" value="Kininogen-type_cystatin_dom"/>
</dbReference>
<dbReference type="Pfam" id="PF00031">
    <property type="entry name" value="Cystatin"/>
    <property type="match status" value="3"/>
</dbReference>
<name>A0A8C5KGF3_JACJA</name>
<evidence type="ECO:0000256" key="9">
    <source>
        <dbReference type="ARBA" id="ARBA00023157"/>
    </source>
</evidence>
<protein>
    <recommendedName>
        <fullName evidence="13">Cystatin kininogen-type domain-containing protein</fullName>
    </recommendedName>
</protein>
<dbReference type="AlphaFoldDB" id="A0A8C5KGF3"/>
<feature type="compositionally biased region" description="Polar residues" evidence="11">
    <location>
        <begin position="521"/>
        <end position="536"/>
    </location>
</feature>
<dbReference type="GO" id="GO:0007204">
    <property type="term" value="P:positive regulation of cytosolic calcium ion concentration"/>
    <property type="evidence" value="ECO:0007669"/>
    <property type="project" value="Ensembl"/>
</dbReference>
<keyword evidence="10" id="KW-0325">Glycoprotein</keyword>
<evidence type="ECO:0000313" key="14">
    <source>
        <dbReference type="Ensembl" id="ENSJJAP00000009813.1"/>
    </source>
</evidence>
<dbReference type="GO" id="GO:0042311">
    <property type="term" value="P:vasodilation"/>
    <property type="evidence" value="ECO:0007669"/>
    <property type="project" value="UniProtKB-KW"/>
</dbReference>
<keyword evidence="6 12" id="KW-0732">Signal</keyword>
<feature type="region of interest" description="Disordered" evidence="11">
    <location>
        <begin position="602"/>
        <end position="640"/>
    </location>
</feature>
<feature type="chain" id="PRO_5034259151" description="Cystatin kininogen-type domain-containing protein" evidence="12">
    <location>
        <begin position="24"/>
        <end position="640"/>
    </location>
</feature>
<dbReference type="FunFam" id="3.10.450.10:FF:000008">
    <property type="entry name" value="Kininogen 1"/>
    <property type="match status" value="1"/>
</dbReference>
<dbReference type="SMART" id="SM00043">
    <property type="entry name" value="CY"/>
    <property type="match status" value="3"/>
</dbReference>
<evidence type="ECO:0000256" key="7">
    <source>
        <dbReference type="ARBA" id="ARBA00022737"/>
    </source>
</evidence>
<comment type="subcellular location">
    <subcellularLocation>
        <location evidence="1">Secreted</location>
        <location evidence="1">Extracellular space</location>
    </subcellularLocation>
</comment>
<evidence type="ECO:0000256" key="5">
    <source>
        <dbReference type="ARBA" id="ARBA00022704"/>
    </source>
</evidence>
<feature type="compositionally biased region" description="Basic and acidic residues" evidence="11">
    <location>
        <begin position="506"/>
        <end position="519"/>
    </location>
</feature>